<evidence type="ECO:0000256" key="1">
    <source>
        <dbReference type="ARBA" id="ARBA00004232"/>
    </source>
</evidence>
<dbReference type="PANTHER" id="PTHR12455:SF0">
    <property type="entry name" value="NUCLEOLAR COMPLEX PROTEIN 4 HOMOLOG"/>
    <property type="match status" value="1"/>
</dbReference>
<evidence type="ECO:0000259" key="6">
    <source>
        <dbReference type="Pfam" id="PF03914"/>
    </source>
</evidence>
<accession>A0A060TCG0</accession>
<dbReference type="GO" id="GO:0042254">
    <property type="term" value="P:ribosome biogenesis"/>
    <property type="evidence" value="ECO:0007669"/>
    <property type="project" value="InterPro"/>
</dbReference>
<dbReference type="EMBL" id="HG937694">
    <property type="protein sequence ID" value="CDP38633.1"/>
    <property type="molecule type" value="Genomic_DNA"/>
</dbReference>
<sequence>MGEKRKALAPSKKKVKSTKSDVDKPAVADLAEAVLESTKNYNKIVTLLGYVDDAEVSEEAIASLVKVFGVLIKRGALKTSKSQTEAQKTVVTWLRNQYNRFTEMLLSIIQNEEQEELYLVALSAFMKLVKAEAKYHGEPPANRLFGNIINALAKASSTVADNFVDEYIEQYDDLRYHLYNHVESIATRAYENKDLKTAKVLSDGLVDMLISVTSFSENDEEIESFYFPVPEMTKSAIKQGSALKASSHKAAFQRAWLSVLRLPLTVDQYKAILIVLHKRIIPRMSKPQLLMDFLTDAYNSGGAVALLALNGLFSLMQQYNLDYPDFFTKLYALFDSSIMHARYRSRFLRLVDLFLSSSHLPVAIMASFIKRMARLSLHAPPSAIIAVVPFIYNQLKRHPACMKMIHNPDAGNDYQDPFDEQEKDPLRTNALDSSLWELATLQTHYHPNVATLAKIMSQPFRKPNYSLEDFYNHTYGQLIQAELTKKIRSKPALEFEEFKMFDDDESPNVYMSGWTW</sequence>
<proteinExistence type="inferred from homology"/>
<comment type="subcellular location">
    <subcellularLocation>
        <location evidence="1">Nucleus membrane</location>
        <topology evidence="1">Multi-pass membrane protein</topology>
    </subcellularLocation>
</comment>
<comment type="similarity">
    <text evidence="2">Belongs to the CBF/MAK21 family.</text>
</comment>
<keyword evidence="4" id="KW-0472">Membrane</keyword>
<gene>
    <name evidence="7" type="ORF">GNLVRS02_ARAD1D39028g</name>
</gene>
<reference evidence="7" key="1">
    <citation type="submission" date="2014-02" db="EMBL/GenBank/DDBJ databases">
        <authorList>
            <person name="Genoscope - CEA"/>
        </authorList>
    </citation>
    <scope>NUCLEOTIDE SEQUENCE</scope>
    <source>
        <strain evidence="7">LS3</strain>
    </source>
</reference>
<reference evidence="7" key="2">
    <citation type="submission" date="2014-06" db="EMBL/GenBank/DDBJ databases">
        <title>The complete genome of Blastobotrys (Arxula) adeninivorans LS3 - a yeast of biotechnological interest.</title>
        <authorList>
            <person name="Kunze G."/>
            <person name="Gaillardin C."/>
            <person name="Czernicka M."/>
            <person name="Durrens P."/>
            <person name="Martin T."/>
            <person name="Boer E."/>
            <person name="Gabaldon T."/>
            <person name="Cruz J."/>
            <person name="Talla E."/>
            <person name="Marck C."/>
            <person name="Goffeau A."/>
            <person name="Barbe V."/>
            <person name="Baret P."/>
            <person name="Baronian K."/>
            <person name="Beier S."/>
            <person name="Bleykasten C."/>
            <person name="Bode R."/>
            <person name="Casaregola S."/>
            <person name="Despons L."/>
            <person name="Fairhead C."/>
            <person name="Giersberg M."/>
            <person name="Gierski P."/>
            <person name="Hahnel U."/>
            <person name="Hartmann A."/>
            <person name="Jankowska D."/>
            <person name="Jubin C."/>
            <person name="Jung P."/>
            <person name="Lafontaine I."/>
            <person name="Leh-Louis V."/>
            <person name="Lemaire M."/>
            <person name="Marcet-Houben M."/>
            <person name="Mascher M."/>
            <person name="Morel G."/>
            <person name="Richard G.-F."/>
            <person name="Riechen J."/>
            <person name="Sacerdot C."/>
            <person name="Sarkar A."/>
            <person name="Savel G."/>
            <person name="Schacherer J."/>
            <person name="Sherman D."/>
            <person name="Straub M.-L."/>
            <person name="Stein N."/>
            <person name="Thierry A."/>
            <person name="Trautwein-Schult A."/>
            <person name="Westhof E."/>
            <person name="Worch S."/>
            <person name="Dujon B."/>
            <person name="Souciet J.-L."/>
            <person name="Wincker P."/>
            <person name="Scholz U."/>
            <person name="Neuveglise N."/>
        </authorList>
    </citation>
    <scope>NUCLEOTIDE SEQUENCE</scope>
    <source>
        <strain evidence="7">LS3</strain>
    </source>
</reference>
<keyword evidence="3" id="KW-0812">Transmembrane</keyword>
<dbReference type="InterPro" id="IPR027193">
    <property type="entry name" value="Noc4"/>
</dbReference>
<organism evidence="7">
    <name type="scientific">Blastobotrys adeninivorans</name>
    <name type="common">Yeast</name>
    <name type="synonym">Arxula adeninivorans</name>
    <dbReference type="NCBI Taxonomy" id="409370"/>
    <lineage>
        <taxon>Eukaryota</taxon>
        <taxon>Fungi</taxon>
        <taxon>Dikarya</taxon>
        <taxon>Ascomycota</taxon>
        <taxon>Saccharomycotina</taxon>
        <taxon>Dipodascomycetes</taxon>
        <taxon>Dipodascales</taxon>
        <taxon>Trichomonascaceae</taxon>
        <taxon>Blastobotrys</taxon>
    </lineage>
</organism>
<evidence type="ECO:0000256" key="4">
    <source>
        <dbReference type="ARBA" id="ARBA00022989"/>
    </source>
</evidence>
<evidence type="ECO:0000256" key="5">
    <source>
        <dbReference type="SAM" id="MobiDB-lite"/>
    </source>
</evidence>
<dbReference type="PANTHER" id="PTHR12455">
    <property type="entry name" value="NUCLEOLAR COMPLEX PROTEIN 4"/>
    <property type="match status" value="1"/>
</dbReference>
<name>A0A060TCG0_BLAAD</name>
<dbReference type="SUPFAM" id="SSF48371">
    <property type="entry name" value="ARM repeat"/>
    <property type="match status" value="1"/>
</dbReference>
<dbReference type="PhylomeDB" id="A0A060TCG0"/>
<dbReference type="InterPro" id="IPR005612">
    <property type="entry name" value="CCAAT-binding_factor"/>
</dbReference>
<feature type="domain" description="CCAAT-binding factor" evidence="6">
    <location>
        <begin position="305"/>
        <end position="453"/>
    </location>
</feature>
<dbReference type="GO" id="GO:0030692">
    <property type="term" value="C:Noc4p-Nop14p complex"/>
    <property type="evidence" value="ECO:0007669"/>
    <property type="project" value="TreeGrafter"/>
</dbReference>
<dbReference type="InterPro" id="IPR016024">
    <property type="entry name" value="ARM-type_fold"/>
</dbReference>
<feature type="region of interest" description="Disordered" evidence="5">
    <location>
        <begin position="1"/>
        <end position="21"/>
    </location>
</feature>
<keyword evidence="4" id="KW-1133">Transmembrane helix</keyword>
<evidence type="ECO:0000313" key="7">
    <source>
        <dbReference type="EMBL" id="CDP38633.1"/>
    </source>
</evidence>
<evidence type="ECO:0000256" key="3">
    <source>
        <dbReference type="ARBA" id="ARBA00022692"/>
    </source>
</evidence>
<dbReference type="Pfam" id="PF03914">
    <property type="entry name" value="CBF"/>
    <property type="match status" value="1"/>
</dbReference>
<dbReference type="GO" id="GO:0031965">
    <property type="term" value="C:nuclear membrane"/>
    <property type="evidence" value="ECO:0007669"/>
    <property type="project" value="UniProtKB-SubCell"/>
</dbReference>
<protein>
    <submittedName>
        <fullName evidence="7">ARAD1D39028p</fullName>
    </submittedName>
</protein>
<evidence type="ECO:0000256" key="2">
    <source>
        <dbReference type="ARBA" id="ARBA00007797"/>
    </source>
</evidence>
<dbReference type="GO" id="GO:0032040">
    <property type="term" value="C:small-subunit processome"/>
    <property type="evidence" value="ECO:0007669"/>
    <property type="project" value="TreeGrafter"/>
</dbReference>
<dbReference type="AlphaFoldDB" id="A0A060TCG0"/>